<evidence type="ECO:0000313" key="5">
    <source>
        <dbReference type="Proteomes" id="UP000051733"/>
    </source>
</evidence>
<keyword evidence="2 4" id="KW-0808">Transferase</keyword>
<gene>
    <name evidence="4" type="ORF">FC26_GL000293</name>
</gene>
<dbReference type="InterPro" id="IPR051159">
    <property type="entry name" value="Hexapeptide_acetyltransf"/>
</dbReference>
<dbReference type="STRING" id="1423813.FC26_GL000293"/>
<proteinExistence type="inferred from homology"/>
<dbReference type="Proteomes" id="UP000051733">
    <property type="component" value="Unassembled WGS sequence"/>
</dbReference>
<dbReference type="PROSITE" id="PS00101">
    <property type="entry name" value="HEXAPEP_TRANSFERASES"/>
    <property type="match status" value="1"/>
</dbReference>
<evidence type="ECO:0000256" key="3">
    <source>
        <dbReference type="ARBA" id="ARBA00022737"/>
    </source>
</evidence>
<dbReference type="InterPro" id="IPR011004">
    <property type="entry name" value="Trimer_LpxA-like_sf"/>
</dbReference>
<dbReference type="GO" id="GO:0008374">
    <property type="term" value="F:O-acyltransferase activity"/>
    <property type="evidence" value="ECO:0007669"/>
    <property type="project" value="TreeGrafter"/>
</dbReference>
<keyword evidence="5" id="KW-1185">Reference proteome</keyword>
<dbReference type="PANTHER" id="PTHR23416:SF23">
    <property type="entry name" value="ACETYLTRANSFERASE C18B11.09C-RELATED"/>
    <property type="match status" value="1"/>
</dbReference>
<evidence type="ECO:0000313" key="4">
    <source>
        <dbReference type="EMBL" id="KRM60811.1"/>
    </source>
</evidence>
<sequence length="193" mass="21201">MDLLGVTKDILKQARDGGIIEFDHTNYSQIDTIVEQNAELTTLFNNTYHNADGRRELLSKIFGYNLPATTTINAPFNTDFGRHTRVGERVFINKDCLFVDLGGVTIEDDVLIGPRVTLISVNHVENPSQRRNLITKSVHIKRHAWLGANVTVLPGVTIGENAIVGAGSVVTKDVPDNTVVVGNPAKKLRMTNV</sequence>
<name>A0A0R2A9S7_9LACO</name>
<reference evidence="4 5" key="1">
    <citation type="journal article" date="2015" name="Genome Announc.">
        <title>Expanding the biotechnology potential of lactobacilli through comparative genomics of 213 strains and associated genera.</title>
        <authorList>
            <person name="Sun Z."/>
            <person name="Harris H.M."/>
            <person name="McCann A."/>
            <person name="Guo C."/>
            <person name="Argimon S."/>
            <person name="Zhang W."/>
            <person name="Yang X."/>
            <person name="Jeffery I.B."/>
            <person name="Cooney J.C."/>
            <person name="Kagawa T.F."/>
            <person name="Liu W."/>
            <person name="Song Y."/>
            <person name="Salvetti E."/>
            <person name="Wrobel A."/>
            <person name="Rasinkangas P."/>
            <person name="Parkhill J."/>
            <person name="Rea M.C."/>
            <person name="O'Sullivan O."/>
            <person name="Ritari J."/>
            <person name="Douillard F.P."/>
            <person name="Paul Ross R."/>
            <person name="Yang R."/>
            <person name="Briner A.E."/>
            <person name="Felis G.E."/>
            <person name="de Vos W.M."/>
            <person name="Barrangou R."/>
            <person name="Klaenhammer T.R."/>
            <person name="Caufield P.W."/>
            <person name="Cui Y."/>
            <person name="Zhang H."/>
            <person name="O'Toole P.W."/>
        </authorList>
    </citation>
    <scope>NUCLEOTIDE SEQUENCE [LARGE SCALE GENOMIC DNA]</scope>
    <source>
        <strain evidence="4 5">DSM 20634</strain>
    </source>
</reference>
<dbReference type="Gene3D" id="2.160.10.10">
    <property type="entry name" value="Hexapeptide repeat proteins"/>
    <property type="match status" value="1"/>
</dbReference>
<dbReference type="EMBL" id="AYYY01000061">
    <property type="protein sequence ID" value="KRM60811.1"/>
    <property type="molecule type" value="Genomic_DNA"/>
</dbReference>
<dbReference type="CDD" id="cd03357">
    <property type="entry name" value="LbH_MAT_GAT"/>
    <property type="match status" value="1"/>
</dbReference>
<keyword evidence="3" id="KW-0677">Repeat</keyword>
<organism evidence="4 5">
    <name type="scientific">Paucilactobacillus vaccinostercus DSM 20634</name>
    <dbReference type="NCBI Taxonomy" id="1423813"/>
    <lineage>
        <taxon>Bacteria</taxon>
        <taxon>Bacillati</taxon>
        <taxon>Bacillota</taxon>
        <taxon>Bacilli</taxon>
        <taxon>Lactobacillales</taxon>
        <taxon>Lactobacillaceae</taxon>
        <taxon>Paucilactobacillus</taxon>
    </lineage>
</organism>
<dbReference type="PATRIC" id="fig|1423813.3.peg.302"/>
<comment type="caution">
    <text evidence="4">The sequence shown here is derived from an EMBL/GenBank/DDBJ whole genome shotgun (WGS) entry which is preliminary data.</text>
</comment>
<evidence type="ECO:0000256" key="1">
    <source>
        <dbReference type="ARBA" id="ARBA00007274"/>
    </source>
</evidence>
<dbReference type="InterPro" id="IPR018357">
    <property type="entry name" value="Hexapep_transf_CS"/>
</dbReference>
<evidence type="ECO:0000256" key="2">
    <source>
        <dbReference type="ARBA" id="ARBA00022679"/>
    </source>
</evidence>
<dbReference type="Pfam" id="PF00132">
    <property type="entry name" value="Hexapep"/>
    <property type="match status" value="1"/>
</dbReference>
<dbReference type="PANTHER" id="PTHR23416">
    <property type="entry name" value="SIALIC ACID SYNTHASE-RELATED"/>
    <property type="match status" value="1"/>
</dbReference>
<dbReference type="AlphaFoldDB" id="A0A0R2A9S7"/>
<comment type="similarity">
    <text evidence="1">Belongs to the transferase hexapeptide repeat family.</text>
</comment>
<accession>A0A0R2A9S7</accession>
<dbReference type="InterPro" id="IPR001451">
    <property type="entry name" value="Hexapep"/>
</dbReference>
<dbReference type="SUPFAM" id="SSF51161">
    <property type="entry name" value="Trimeric LpxA-like enzymes"/>
    <property type="match status" value="1"/>
</dbReference>
<protein>
    <submittedName>
        <fullName evidence="4">Isoleucine patch superfamily acetyltransferase</fullName>
    </submittedName>
</protein>